<sequence length="124" mass="14484">METLKEANNASETKLKKTTTEFCECCKCIIFICGREMSEFQPESDGASEYEIIECIDELLEAINEEEILLKGQKELQMSVVKKPYDESGHPKAKEDSGDHLDMKDRKRYIFYYLFIMLNFTKMN</sequence>
<accession>A0AAW1UEI9</accession>
<proteinExistence type="predicted"/>
<keyword evidence="2" id="KW-1185">Reference proteome</keyword>
<dbReference type="EMBL" id="JARQZJ010000072">
    <property type="protein sequence ID" value="KAK9882086.1"/>
    <property type="molecule type" value="Genomic_DNA"/>
</dbReference>
<evidence type="ECO:0000313" key="2">
    <source>
        <dbReference type="Proteomes" id="UP001431783"/>
    </source>
</evidence>
<organism evidence="1 2">
    <name type="scientific">Henosepilachna vigintioctopunctata</name>
    <dbReference type="NCBI Taxonomy" id="420089"/>
    <lineage>
        <taxon>Eukaryota</taxon>
        <taxon>Metazoa</taxon>
        <taxon>Ecdysozoa</taxon>
        <taxon>Arthropoda</taxon>
        <taxon>Hexapoda</taxon>
        <taxon>Insecta</taxon>
        <taxon>Pterygota</taxon>
        <taxon>Neoptera</taxon>
        <taxon>Endopterygota</taxon>
        <taxon>Coleoptera</taxon>
        <taxon>Polyphaga</taxon>
        <taxon>Cucujiformia</taxon>
        <taxon>Coccinelloidea</taxon>
        <taxon>Coccinellidae</taxon>
        <taxon>Epilachninae</taxon>
        <taxon>Epilachnini</taxon>
        <taxon>Henosepilachna</taxon>
    </lineage>
</organism>
<dbReference type="Proteomes" id="UP001431783">
    <property type="component" value="Unassembled WGS sequence"/>
</dbReference>
<comment type="caution">
    <text evidence="1">The sequence shown here is derived from an EMBL/GenBank/DDBJ whole genome shotgun (WGS) entry which is preliminary data.</text>
</comment>
<gene>
    <name evidence="1" type="ORF">WA026_018932</name>
</gene>
<evidence type="ECO:0000313" key="1">
    <source>
        <dbReference type="EMBL" id="KAK9882086.1"/>
    </source>
</evidence>
<dbReference type="AlphaFoldDB" id="A0AAW1UEI9"/>
<name>A0AAW1UEI9_9CUCU</name>
<protein>
    <submittedName>
        <fullName evidence="1">Uncharacterized protein</fullName>
    </submittedName>
</protein>
<reference evidence="1 2" key="1">
    <citation type="submission" date="2023-03" db="EMBL/GenBank/DDBJ databases">
        <title>Genome insight into feeding habits of ladybird beetles.</title>
        <authorList>
            <person name="Li H.-S."/>
            <person name="Huang Y.-H."/>
            <person name="Pang H."/>
        </authorList>
    </citation>
    <scope>NUCLEOTIDE SEQUENCE [LARGE SCALE GENOMIC DNA]</scope>
    <source>
        <strain evidence="1">SYSU_2023b</strain>
        <tissue evidence="1">Whole body</tissue>
    </source>
</reference>